<evidence type="ECO:0000313" key="2">
    <source>
        <dbReference type="Proteomes" id="UP001500888"/>
    </source>
</evidence>
<name>A0ABP7HPC7_9ACTN</name>
<gene>
    <name evidence="1" type="ORF">GCM10022226_14250</name>
</gene>
<comment type="caution">
    <text evidence="1">The sequence shown here is derived from an EMBL/GenBank/DDBJ whole genome shotgun (WGS) entry which is preliminary data.</text>
</comment>
<organism evidence="1 2">
    <name type="scientific">Sphaerisporangium flaviroseum</name>
    <dbReference type="NCBI Taxonomy" id="509199"/>
    <lineage>
        <taxon>Bacteria</taxon>
        <taxon>Bacillati</taxon>
        <taxon>Actinomycetota</taxon>
        <taxon>Actinomycetes</taxon>
        <taxon>Streptosporangiales</taxon>
        <taxon>Streptosporangiaceae</taxon>
        <taxon>Sphaerisporangium</taxon>
    </lineage>
</organism>
<sequence length="54" mass="5882">MSELQGGPDAGTTWDQVRAWPASCDVSGFARVATWRARKGWPSGVVEFAINATW</sequence>
<reference evidence="2" key="1">
    <citation type="journal article" date="2019" name="Int. J. Syst. Evol. Microbiol.">
        <title>The Global Catalogue of Microorganisms (GCM) 10K type strain sequencing project: providing services to taxonomists for standard genome sequencing and annotation.</title>
        <authorList>
            <consortium name="The Broad Institute Genomics Platform"/>
            <consortium name="The Broad Institute Genome Sequencing Center for Infectious Disease"/>
            <person name="Wu L."/>
            <person name="Ma J."/>
        </authorList>
    </citation>
    <scope>NUCLEOTIDE SEQUENCE [LARGE SCALE GENOMIC DNA]</scope>
    <source>
        <strain evidence="2">JCM 16908</strain>
    </source>
</reference>
<keyword evidence="2" id="KW-1185">Reference proteome</keyword>
<dbReference type="Proteomes" id="UP001500888">
    <property type="component" value="Unassembled WGS sequence"/>
</dbReference>
<protein>
    <submittedName>
        <fullName evidence="1">Uncharacterized protein</fullName>
    </submittedName>
</protein>
<dbReference type="EMBL" id="BAAAZR010000002">
    <property type="protein sequence ID" value="GAA3796077.1"/>
    <property type="molecule type" value="Genomic_DNA"/>
</dbReference>
<accession>A0ABP7HPC7</accession>
<evidence type="ECO:0000313" key="1">
    <source>
        <dbReference type="EMBL" id="GAA3796077.1"/>
    </source>
</evidence>
<proteinExistence type="predicted"/>
<dbReference type="RefSeq" id="WP_344935778.1">
    <property type="nucleotide sequence ID" value="NZ_BAAAZR010000002.1"/>
</dbReference>